<dbReference type="KEGG" id="pco:PHACADRAFT_163663"/>
<feature type="region of interest" description="Disordered" evidence="1">
    <location>
        <begin position="88"/>
        <end position="115"/>
    </location>
</feature>
<dbReference type="GeneID" id="18909256"/>
<dbReference type="EMBL" id="JH930474">
    <property type="protein sequence ID" value="EKM53366.1"/>
    <property type="molecule type" value="Genomic_DNA"/>
</dbReference>
<keyword evidence="3" id="KW-1185">Reference proteome</keyword>
<proteinExistence type="predicted"/>
<dbReference type="HOGENOM" id="CLU_1855988_0_0_1"/>
<evidence type="ECO:0000313" key="2">
    <source>
        <dbReference type="EMBL" id="EKM53366.1"/>
    </source>
</evidence>
<protein>
    <submittedName>
        <fullName evidence="2">Uncharacterized protein</fullName>
    </submittedName>
</protein>
<evidence type="ECO:0000256" key="1">
    <source>
        <dbReference type="SAM" id="MobiDB-lite"/>
    </source>
</evidence>
<dbReference type="InParanoid" id="K5UTU1"/>
<name>K5UTU1_PHACS</name>
<gene>
    <name evidence="2" type="ORF">PHACADRAFT_163663</name>
</gene>
<evidence type="ECO:0000313" key="3">
    <source>
        <dbReference type="Proteomes" id="UP000008370"/>
    </source>
</evidence>
<sequence length="138" mass="14927">MLRFLPPWIRARTSRGSVRLALIIGGANPGYMSIMGHLHTCGFGWVLLDSHDWSCTRGRRKSAAGVVHEGRATCSSLPSATEVYSVSRAHKNSADSKPADPSVQFTSEKEGRSVSTCPKIMDSDEQLNGVIALARVSK</sequence>
<dbReference type="RefSeq" id="XP_007398058.1">
    <property type="nucleotide sequence ID" value="XM_007397996.1"/>
</dbReference>
<reference evidence="2 3" key="1">
    <citation type="journal article" date="2012" name="BMC Genomics">
        <title>Comparative genomics of the white-rot fungi, Phanerochaete carnosa and P. chrysosporium, to elucidate the genetic basis of the distinct wood types they colonize.</title>
        <authorList>
            <person name="Suzuki H."/>
            <person name="MacDonald J."/>
            <person name="Syed K."/>
            <person name="Salamov A."/>
            <person name="Hori C."/>
            <person name="Aerts A."/>
            <person name="Henrissat B."/>
            <person name="Wiebenga A."/>
            <person name="vanKuyk P.A."/>
            <person name="Barry K."/>
            <person name="Lindquist E."/>
            <person name="LaButti K."/>
            <person name="Lapidus A."/>
            <person name="Lucas S."/>
            <person name="Coutinho P."/>
            <person name="Gong Y."/>
            <person name="Samejima M."/>
            <person name="Mahadevan R."/>
            <person name="Abou-Zaid M."/>
            <person name="de Vries R.P."/>
            <person name="Igarashi K."/>
            <person name="Yadav J.S."/>
            <person name="Grigoriev I.V."/>
            <person name="Master E.R."/>
        </authorList>
    </citation>
    <scope>NUCLEOTIDE SEQUENCE [LARGE SCALE GENOMIC DNA]</scope>
    <source>
        <strain evidence="2 3">HHB-10118-sp</strain>
    </source>
</reference>
<organism evidence="2 3">
    <name type="scientific">Phanerochaete carnosa (strain HHB-10118-sp)</name>
    <name type="common">White-rot fungus</name>
    <name type="synonym">Peniophora carnosa</name>
    <dbReference type="NCBI Taxonomy" id="650164"/>
    <lineage>
        <taxon>Eukaryota</taxon>
        <taxon>Fungi</taxon>
        <taxon>Dikarya</taxon>
        <taxon>Basidiomycota</taxon>
        <taxon>Agaricomycotina</taxon>
        <taxon>Agaricomycetes</taxon>
        <taxon>Polyporales</taxon>
        <taxon>Phanerochaetaceae</taxon>
        <taxon>Phanerochaete</taxon>
    </lineage>
</organism>
<dbReference type="Proteomes" id="UP000008370">
    <property type="component" value="Unassembled WGS sequence"/>
</dbReference>
<dbReference type="AlphaFoldDB" id="K5UTU1"/>
<accession>K5UTU1</accession>